<dbReference type="EMBL" id="GL876969">
    <property type="protein sequence ID" value="KLU86552.1"/>
    <property type="molecule type" value="Genomic_DNA"/>
</dbReference>
<keyword evidence="1" id="KW-0808">Transferase</keyword>
<reference evidence="2" key="5">
    <citation type="submission" date="2015-06" db="UniProtKB">
        <authorList>
            <consortium name="EnsemblFungi"/>
        </authorList>
    </citation>
    <scope>IDENTIFICATION</scope>
    <source>
        <strain evidence="2">ATCC 64411</strain>
    </source>
</reference>
<dbReference type="GO" id="GO:0016301">
    <property type="term" value="F:kinase activity"/>
    <property type="evidence" value="ECO:0007669"/>
    <property type="project" value="UniProtKB-KW"/>
</dbReference>
<evidence type="ECO:0000313" key="1">
    <source>
        <dbReference type="EMBL" id="KLU86552.1"/>
    </source>
</evidence>
<proteinExistence type="predicted"/>
<evidence type="ECO:0000313" key="2">
    <source>
        <dbReference type="EnsemblFungi" id="MAPG_05564T0"/>
    </source>
</evidence>
<reference evidence="1" key="1">
    <citation type="submission" date="2010-05" db="EMBL/GenBank/DDBJ databases">
        <title>The Genome Sequence of Magnaporthe poae strain ATCC 64411.</title>
        <authorList>
            <consortium name="The Broad Institute Genome Sequencing Platform"/>
            <consortium name="Broad Institute Genome Sequencing Center for Infectious Disease"/>
            <person name="Ma L.-J."/>
            <person name="Dead R."/>
            <person name="Young S."/>
            <person name="Zeng Q."/>
            <person name="Koehrsen M."/>
            <person name="Alvarado L."/>
            <person name="Berlin A."/>
            <person name="Chapman S.B."/>
            <person name="Chen Z."/>
            <person name="Freedman E."/>
            <person name="Gellesch M."/>
            <person name="Goldberg J."/>
            <person name="Griggs A."/>
            <person name="Gujja S."/>
            <person name="Heilman E.R."/>
            <person name="Heiman D."/>
            <person name="Hepburn T."/>
            <person name="Howarth C."/>
            <person name="Jen D."/>
            <person name="Larson L."/>
            <person name="Mehta T."/>
            <person name="Neiman D."/>
            <person name="Pearson M."/>
            <person name="Roberts A."/>
            <person name="Saif S."/>
            <person name="Shea T."/>
            <person name="Shenoy N."/>
            <person name="Sisk P."/>
            <person name="Stolte C."/>
            <person name="Sykes S."/>
            <person name="Walk T."/>
            <person name="White J."/>
            <person name="Yandava C."/>
            <person name="Haas B."/>
            <person name="Nusbaum C."/>
            <person name="Birren B."/>
        </authorList>
    </citation>
    <scope>NUCLEOTIDE SEQUENCE</scope>
    <source>
        <strain evidence="1">ATCC 64411</strain>
    </source>
</reference>
<sequence length="76" mass="8711">MLDERWFVEVRPEVARRRLAARHVAAGICSTTEEAERRADENDLPNGDEILRLRLSSHEVIVSEDDAPWVSALQKK</sequence>
<protein>
    <submittedName>
        <fullName evidence="1">Phosphoribulokinase/uridine kinase</fullName>
    </submittedName>
</protein>
<dbReference type="Proteomes" id="UP000011715">
    <property type="component" value="Unassembled WGS sequence"/>
</dbReference>
<dbReference type="OrthoDB" id="6362633at2759"/>
<accession>A0A0H2TSL1</accession>
<reference evidence="3" key="2">
    <citation type="submission" date="2010-05" db="EMBL/GenBank/DDBJ databases">
        <title>The genome sequence of Magnaporthe poae strain ATCC 64411.</title>
        <authorList>
            <person name="Ma L.-J."/>
            <person name="Dead R."/>
            <person name="Young S."/>
            <person name="Zeng Q."/>
            <person name="Koehrsen M."/>
            <person name="Alvarado L."/>
            <person name="Berlin A."/>
            <person name="Chapman S.B."/>
            <person name="Chen Z."/>
            <person name="Freedman E."/>
            <person name="Gellesch M."/>
            <person name="Goldberg J."/>
            <person name="Griggs A."/>
            <person name="Gujja S."/>
            <person name="Heilman E.R."/>
            <person name="Heiman D."/>
            <person name="Hepburn T."/>
            <person name="Howarth C."/>
            <person name="Jen D."/>
            <person name="Larson L."/>
            <person name="Mehta T."/>
            <person name="Neiman D."/>
            <person name="Pearson M."/>
            <person name="Roberts A."/>
            <person name="Saif S."/>
            <person name="Shea T."/>
            <person name="Shenoy N."/>
            <person name="Sisk P."/>
            <person name="Stolte C."/>
            <person name="Sykes S."/>
            <person name="Walk T."/>
            <person name="White J."/>
            <person name="Yandava C."/>
            <person name="Haas B."/>
            <person name="Nusbaum C."/>
            <person name="Birren B."/>
        </authorList>
    </citation>
    <scope>NUCLEOTIDE SEQUENCE [LARGE SCALE GENOMIC DNA]</scope>
    <source>
        <strain evidence="3">ATCC 64411 / 73-15</strain>
    </source>
</reference>
<dbReference type="Gene3D" id="3.40.50.300">
    <property type="entry name" value="P-loop containing nucleotide triphosphate hydrolases"/>
    <property type="match status" value="1"/>
</dbReference>
<dbReference type="EMBL" id="ADBL01001328">
    <property type="status" value="NOT_ANNOTATED_CDS"/>
    <property type="molecule type" value="Genomic_DNA"/>
</dbReference>
<dbReference type="EnsemblFungi" id="MAPG_05564T0">
    <property type="protein sequence ID" value="MAPG_05564T0"/>
    <property type="gene ID" value="MAPG_05564"/>
</dbReference>
<dbReference type="AlphaFoldDB" id="A0A0C4DZQ8"/>
<reference evidence="1" key="3">
    <citation type="submission" date="2011-03" db="EMBL/GenBank/DDBJ databases">
        <title>Annotation of Magnaporthe poae ATCC 64411.</title>
        <authorList>
            <person name="Ma L.-J."/>
            <person name="Dead R."/>
            <person name="Young S.K."/>
            <person name="Zeng Q."/>
            <person name="Gargeya S."/>
            <person name="Fitzgerald M."/>
            <person name="Haas B."/>
            <person name="Abouelleil A."/>
            <person name="Alvarado L."/>
            <person name="Arachchi H.M."/>
            <person name="Berlin A."/>
            <person name="Brown A."/>
            <person name="Chapman S.B."/>
            <person name="Chen Z."/>
            <person name="Dunbar C."/>
            <person name="Freedman E."/>
            <person name="Gearin G."/>
            <person name="Gellesch M."/>
            <person name="Goldberg J."/>
            <person name="Griggs A."/>
            <person name="Gujja S."/>
            <person name="Heiman D."/>
            <person name="Howarth C."/>
            <person name="Larson L."/>
            <person name="Lui A."/>
            <person name="MacDonald P.J.P."/>
            <person name="Mehta T."/>
            <person name="Montmayeur A."/>
            <person name="Murphy C."/>
            <person name="Neiman D."/>
            <person name="Pearson M."/>
            <person name="Priest M."/>
            <person name="Roberts A."/>
            <person name="Saif S."/>
            <person name="Shea T."/>
            <person name="Shenoy N."/>
            <person name="Sisk P."/>
            <person name="Stolte C."/>
            <person name="Sykes S."/>
            <person name="Yandava C."/>
            <person name="Wortman J."/>
            <person name="Nusbaum C."/>
            <person name="Birren B."/>
        </authorList>
    </citation>
    <scope>NUCLEOTIDE SEQUENCE</scope>
    <source>
        <strain evidence="1">ATCC 64411</strain>
    </source>
</reference>
<keyword evidence="3" id="KW-1185">Reference proteome</keyword>
<organism evidence="2 3">
    <name type="scientific">Magnaporthiopsis poae (strain ATCC 64411 / 73-15)</name>
    <name type="common">Kentucky bluegrass fungus</name>
    <name type="synonym">Magnaporthe poae</name>
    <dbReference type="NCBI Taxonomy" id="644358"/>
    <lineage>
        <taxon>Eukaryota</taxon>
        <taxon>Fungi</taxon>
        <taxon>Dikarya</taxon>
        <taxon>Ascomycota</taxon>
        <taxon>Pezizomycotina</taxon>
        <taxon>Sordariomycetes</taxon>
        <taxon>Sordariomycetidae</taxon>
        <taxon>Magnaporthales</taxon>
        <taxon>Magnaporthaceae</taxon>
        <taxon>Magnaporthiopsis</taxon>
    </lineage>
</organism>
<gene>
    <name evidence="1" type="ORF">MAPG_05564</name>
</gene>
<evidence type="ECO:0000313" key="3">
    <source>
        <dbReference type="Proteomes" id="UP000011715"/>
    </source>
</evidence>
<dbReference type="InterPro" id="IPR027417">
    <property type="entry name" value="P-loop_NTPase"/>
</dbReference>
<dbReference type="VEuPathDB" id="FungiDB:MAPG_05564"/>
<name>A0A0C4DZQ8_MAGP6</name>
<keyword evidence="1" id="KW-0418">Kinase</keyword>
<reference evidence="2" key="4">
    <citation type="journal article" date="2015" name="G3 (Bethesda)">
        <title>Genome sequences of three phytopathogenic species of the Magnaporthaceae family of fungi.</title>
        <authorList>
            <person name="Okagaki L.H."/>
            <person name="Nunes C.C."/>
            <person name="Sailsbery J."/>
            <person name="Clay B."/>
            <person name="Brown D."/>
            <person name="John T."/>
            <person name="Oh Y."/>
            <person name="Young N."/>
            <person name="Fitzgerald M."/>
            <person name="Haas B.J."/>
            <person name="Zeng Q."/>
            <person name="Young S."/>
            <person name="Adiconis X."/>
            <person name="Fan L."/>
            <person name="Levin J.Z."/>
            <person name="Mitchell T.K."/>
            <person name="Okubara P.A."/>
            <person name="Farman M.L."/>
            <person name="Kohn L.M."/>
            <person name="Birren B."/>
            <person name="Ma L.-J."/>
            <person name="Dean R.A."/>
        </authorList>
    </citation>
    <scope>NUCLEOTIDE SEQUENCE</scope>
    <source>
        <strain evidence="2">ATCC 64411</strain>
    </source>
</reference>
<accession>A0A0C4DZQ8</accession>
<dbReference type="STRING" id="644358.A0A0C4DZQ8"/>